<evidence type="ECO:0000256" key="2">
    <source>
        <dbReference type="SAM" id="SignalP"/>
    </source>
</evidence>
<keyword evidence="2" id="KW-0732">Signal</keyword>
<accession>A0A2G9IGW1</accession>
<evidence type="ECO:0000313" key="4">
    <source>
        <dbReference type="EMBL" id="PIN28810.1"/>
    </source>
</evidence>
<dbReference type="EMBL" id="PESN01000001">
    <property type="protein sequence ID" value="PIN28810.1"/>
    <property type="molecule type" value="Genomic_DNA"/>
</dbReference>
<dbReference type="GO" id="GO:0000270">
    <property type="term" value="P:peptidoglycan metabolic process"/>
    <property type="evidence" value="ECO:0007669"/>
    <property type="project" value="InterPro"/>
</dbReference>
<dbReference type="PANTHER" id="PTHR37423">
    <property type="entry name" value="SOLUBLE LYTIC MUREIN TRANSGLYCOSYLASE-RELATED"/>
    <property type="match status" value="1"/>
</dbReference>
<evidence type="ECO:0000256" key="1">
    <source>
        <dbReference type="ARBA" id="ARBA00007734"/>
    </source>
</evidence>
<reference evidence="4 5" key="1">
    <citation type="submission" date="2017-11" db="EMBL/GenBank/DDBJ databases">
        <title>Genome sequencing of Prevotella intermedia KCOM 2069.</title>
        <authorList>
            <person name="Kook J.-K."/>
            <person name="Park S.-N."/>
            <person name="Lim Y.K."/>
        </authorList>
    </citation>
    <scope>NUCLEOTIDE SEQUENCE [LARGE SCALE GENOMIC DNA]</scope>
    <source>
        <strain evidence="4 5">KCOM 2069</strain>
    </source>
</reference>
<dbReference type="SUPFAM" id="SSF53955">
    <property type="entry name" value="Lysozyme-like"/>
    <property type="match status" value="1"/>
</dbReference>
<dbReference type="InterPro" id="IPR023346">
    <property type="entry name" value="Lysozyme-like_dom_sf"/>
</dbReference>
<dbReference type="GO" id="GO:0008933">
    <property type="term" value="F:peptidoglycan lytic transglycosylase activity"/>
    <property type="evidence" value="ECO:0007669"/>
    <property type="project" value="InterPro"/>
</dbReference>
<dbReference type="PANTHER" id="PTHR37423:SF2">
    <property type="entry name" value="MEMBRANE-BOUND LYTIC MUREIN TRANSGLYCOSYLASE C"/>
    <property type="match status" value="1"/>
</dbReference>
<comment type="caution">
    <text evidence="4">The sequence shown here is derived from an EMBL/GenBank/DDBJ whole genome shotgun (WGS) entry which is preliminary data.</text>
</comment>
<organism evidence="4 5">
    <name type="scientific">Prevotella intermedia</name>
    <dbReference type="NCBI Taxonomy" id="28131"/>
    <lineage>
        <taxon>Bacteria</taxon>
        <taxon>Pseudomonadati</taxon>
        <taxon>Bacteroidota</taxon>
        <taxon>Bacteroidia</taxon>
        <taxon>Bacteroidales</taxon>
        <taxon>Prevotellaceae</taxon>
        <taxon>Prevotella</taxon>
    </lineage>
</organism>
<dbReference type="GO" id="GO:0016020">
    <property type="term" value="C:membrane"/>
    <property type="evidence" value="ECO:0007669"/>
    <property type="project" value="InterPro"/>
</dbReference>
<dbReference type="InterPro" id="IPR000189">
    <property type="entry name" value="Transglyc_AS"/>
</dbReference>
<protein>
    <submittedName>
        <fullName evidence="4">Murein transglycosylase</fullName>
    </submittedName>
</protein>
<dbReference type="Proteomes" id="UP000230500">
    <property type="component" value="Unassembled WGS sequence"/>
</dbReference>
<dbReference type="Pfam" id="PF01464">
    <property type="entry name" value="SLT"/>
    <property type="match status" value="1"/>
</dbReference>
<comment type="similarity">
    <text evidence="1">Belongs to the transglycosylase Slt family.</text>
</comment>
<dbReference type="RefSeq" id="WP_099976793.1">
    <property type="nucleotide sequence ID" value="NZ_PESN01000001.1"/>
</dbReference>
<name>A0A2G9IGW1_PREIN</name>
<dbReference type="InterPro" id="IPR008258">
    <property type="entry name" value="Transglycosylase_SLT_dom_1"/>
</dbReference>
<feature type="domain" description="Transglycosylase SLT" evidence="3">
    <location>
        <begin position="128"/>
        <end position="236"/>
    </location>
</feature>
<evidence type="ECO:0000259" key="3">
    <source>
        <dbReference type="Pfam" id="PF01464"/>
    </source>
</evidence>
<proteinExistence type="inferred from homology"/>
<evidence type="ECO:0000313" key="5">
    <source>
        <dbReference type="Proteomes" id="UP000230500"/>
    </source>
</evidence>
<dbReference type="CDD" id="cd16894">
    <property type="entry name" value="MltD-like"/>
    <property type="match status" value="1"/>
</dbReference>
<gene>
    <name evidence="4" type="ORF">CUC04_05050</name>
</gene>
<feature type="chain" id="PRO_5013681568" evidence="2">
    <location>
        <begin position="25"/>
        <end position="373"/>
    </location>
</feature>
<dbReference type="Gene3D" id="1.10.530.10">
    <property type="match status" value="1"/>
</dbReference>
<feature type="signal peptide" evidence="2">
    <location>
        <begin position="1"/>
        <end position="24"/>
    </location>
</feature>
<dbReference type="PROSITE" id="PS00922">
    <property type="entry name" value="TRANSGLYCOSYLASE"/>
    <property type="match status" value="1"/>
</dbReference>
<dbReference type="AlphaFoldDB" id="A0A2G9IGW1"/>
<sequence length="373" mass="41929">MIKERNIFAIALLLMGVCATYAQHQVVKDNRGRTMQIYIPKAEEKASGLEVEYTDTKFYGQKNELNSAAPPIEMEDETAAISRLIKRVTSSLSLTYNPEVQKYIDRYVKQGRRSTSCLLARATYYNPFFEEALRHYGLPMELKHLPVIESGLNPKAISGKGAAGLWQFMPTTGRQYDLQINTFVDERLDPIKSSYAAARMLADLYNRFGDWSLALAAYNCGPGRVSNAIEKAGEAADFWQIYEFLPKETRGYVPAFIAANYVMNYYAEYNILPEPTGLPEKAGKVVVTEDISLAKVADVLNMDIADLRMLNPQYRQGIVKTTDGTATLLLPSEKVKCFTDNVSRLYENGENSENQRLEMAARVVKGTIHNPHS</sequence>